<evidence type="ECO:0000256" key="1">
    <source>
        <dbReference type="ARBA" id="ARBA00000085"/>
    </source>
</evidence>
<dbReference type="NCBIfam" id="TIGR00229">
    <property type="entry name" value="sensory_box"/>
    <property type="match status" value="1"/>
</dbReference>
<dbReference type="InterPro" id="IPR003661">
    <property type="entry name" value="HisK_dim/P_dom"/>
</dbReference>
<evidence type="ECO:0000256" key="4">
    <source>
        <dbReference type="ARBA" id="ARBA00022679"/>
    </source>
</evidence>
<dbReference type="EMBL" id="JAXBLV010000244">
    <property type="protein sequence ID" value="MDY3563556.1"/>
    <property type="molecule type" value="Genomic_DNA"/>
</dbReference>
<dbReference type="PROSITE" id="PS50112">
    <property type="entry name" value="PAS"/>
    <property type="match status" value="1"/>
</dbReference>
<dbReference type="PANTHER" id="PTHR43065:SF42">
    <property type="entry name" value="TWO-COMPONENT SENSOR PPRA"/>
    <property type="match status" value="1"/>
</dbReference>
<evidence type="ECO:0000259" key="10">
    <source>
        <dbReference type="PROSITE" id="PS50109"/>
    </source>
</evidence>
<evidence type="ECO:0000313" key="14">
    <source>
        <dbReference type="EMBL" id="MDY3563556.1"/>
    </source>
</evidence>
<dbReference type="PANTHER" id="PTHR43065">
    <property type="entry name" value="SENSOR HISTIDINE KINASE"/>
    <property type="match status" value="1"/>
</dbReference>
<dbReference type="InterPro" id="IPR000700">
    <property type="entry name" value="PAS-assoc_C"/>
</dbReference>
<dbReference type="InterPro" id="IPR011006">
    <property type="entry name" value="CheY-like_superfamily"/>
</dbReference>
<dbReference type="Pfam" id="PF00072">
    <property type="entry name" value="Response_reg"/>
    <property type="match status" value="2"/>
</dbReference>
<feature type="domain" description="PAS" evidence="12">
    <location>
        <begin position="132"/>
        <end position="205"/>
    </location>
</feature>
<dbReference type="SMART" id="SM00388">
    <property type="entry name" value="HisKA"/>
    <property type="match status" value="1"/>
</dbReference>
<keyword evidence="6" id="KW-0418">Kinase</keyword>
<dbReference type="EC" id="2.7.13.3" evidence="2"/>
<keyword evidence="5" id="KW-0547">Nucleotide-binding</keyword>
<keyword evidence="7" id="KW-0067">ATP-binding</keyword>
<evidence type="ECO:0000259" key="11">
    <source>
        <dbReference type="PROSITE" id="PS50110"/>
    </source>
</evidence>
<comment type="caution">
    <text evidence="14">The sequence shown here is derived from an EMBL/GenBank/DDBJ whole genome shotgun (WGS) entry which is preliminary data.</text>
</comment>
<feature type="domain" description="Response regulatory" evidence="11">
    <location>
        <begin position="514"/>
        <end position="630"/>
    </location>
</feature>
<feature type="modified residue" description="4-aspartylphosphate" evidence="9">
    <location>
        <position position="55"/>
    </location>
</feature>
<evidence type="ECO:0000256" key="6">
    <source>
        <dbReference type="ARBA" id="ARBA00022777"/>
    </source>
</evidence>
<dbReference type="Gene3D" id="1.10.287.130">
    <property type="match status" value="1"/>
</dbReference>
<dbReference type="SUPFAM" id="SSF55785">
    <property type="entry name" value="PYP-like sensor domain (PAS domain)"/>
    <property type="match status" value="1"/>
</dbReference>
<dbReference type="InterPro" id="IPR036890">
    <property type="entry name" value="HATPase_C_sf"/>
</dbReference>
<dbReference type="Pfam" id="PF00512">
    <property type="entry name" value="HisKA"/>
    <property type="match status" value="1"/>
</dbReference>
<evidence type="ECO:0000256" key="9">
    <source>
        <dbReference type="PROSITE-ProRule" id="PRU00169"/>
    </source>
</evidence>
<dbReference type="InterPro" id="IPR000014">
    <property type="entry name" value="PAS"/>
</dbReference>
<dbReference type="Gene3D" id="3.40.50.2300">
    <property type="match status" value="2"/>
</dbReference>
<dbReference type="InterPro" id="IPR003594">
    <property type="entry name" value="HATPase_dom"/>
</dbReference>
<dbReference type="CDD" id="cd17534">
    <property type="entry name" value="REC_DC-like"/>
    <property type="match status" value="1"/>
</dbReference>
<dbReference type="InterPro" id="IPR001789">
    <property type="entry name" value="Sig_transdc_resp-reg_receiver"/>
</dbReference>
<dbReference type="Proteomes" id="UP001272242">
    <property type="component" value="Unassembled WGS sequence"/>
</dbReference>
<dbReference type="PROSITE" id="PS50113">
    <property type="entry name" value="PAC"/>
    <property type="match status" value="1"/>
</dbReference>
<feature type="modified residue" description="4-aspartylphosphate" evidence="9">
    <location>
        <position position="565"/>
    </location>
</feature>
<keyword evidence="4" id="KW-0808">Transferase</keyword>
<dbReference type="InterPro" id="IPR035965">
    <property type="entry name" value="PAS-like_dom_sf"/>
</dbReference>
<evidence type="ECO:0000256" key="8">
    <source>
        <dbReference type="ARBA" id="ARBA00023012"/>
    </source>
</evidence>
<dbReference type="InterPro" id="IPR004358">
    <property type="entry name" value="Sig_transdc_His_kin-like_C"/>
</dbReference>
<dbReference type="SUPFAM" id="SSF47384">
    <property type="entry name" value="Homodimeric domain of signal transducing histidine kinase"/>
    <property type="match status" value="1"/>
</dbReference>
<keyword evidence="15" id="KW-1185">Reference proteome</keyword>
<keyword evidence="3 9" id="KW-0597">Phosphoprotein</keyword>
<dbReference type="SMART" id="SM00387">
    <property type="entry name" value="HATPase_c"/>
    <property type="match status" value="1"/>
</dbReference>
<evidence type="ECO:0000259" key="13">
    <source>
        <dbReference type="PROSITE" id="PS50113"/>
    </source>
</evidence>
<protein>
    <recommendedName>
        <fullName evidence="2">histidine kinase</fullName>
        <ecNumber evidence="2">2.7.13.3</ecNumber>
    </recommendedName>
</protein>
<organism evidence="14 15">
    <name type="scientific">Gemmata algarum</name>
    <dbReference type="NCBI Taxonomy" id="2975278"/>
    <lineage>
        <taxon>Bacteria</taxon>
        <taxon>Pseudomonadati</taxon>
        <taxon>Planctomycetota</taxon>
        <taxon>Planctomycetia</taxon>
        <taxon>Gemmatales</taxon>
        <taxon>Gemmataceae</taxon>
        <taxon>Gemmata</taxon>
    </lineage>
</organism>
<dbReference type="InterPro" id="IPR036097">
    <property type="entry name" value="HisK_dim/P_sf"/>
</dbReference>
<evidence type="ECO:0000256" key="3">
    <source>
        <dbReference type="ARBA" id="ARBA00022553"/>
    </source>
</evidence>
<dbReference type="InterPro" id="IPR005467">
    <property type="entry name" value="His_kinase_dom"/>
</dbReference>
<evidence type="ECO:0000256" key="2">
    <source>
        <dbReference type="ARBA" id="ARBA00012438"/>
    </source>
</evidence>
<dbReference type="InterPro" id="IPR013767">
    <property type="entry name" value="PAS_fold"/>
</dbReference>
<gene>
    <name evidence="14" type="ORF">R5W23_005170</name>
</gene>
<dbReference type="CDD" id="cd00082">
    <property type="entry name" value="HisKA"/>
    <property type="match status" value="1"/>
</dbReference>
<comment type="catalytic activity">
    <reaction evidence="1">
        <text>ATP + protein L-histidine = ADP + protein N-phospho-L-histidine.</text>
        <dbReference type="EC" id="2.7.13.3"/>
    </reaction>
</comment>
<evidence type="ECO:0000256" key="5">
    <source>
        <dbReference type="ARBA" id="ARBA00022741"/>
    </source>
</evidence>
<dbReference type="Pfam" id="PF00989">
    <property type="entry name" value="PAS"/>
    <property type="match status" value="1"/>
</dbReference>
<dbReference type="PROSITE" id="PS50109">
    <property type="entry name" value="HIS_KIN"/>
    <property type="match status" value="1"/>
</dbReference>
<dbReference type="SMART" id="SM00091">
    <property type="entry name" value="PAS"/>
    <property type="match status" value="1"/>
</dbReference>
<accession>A0ABU5F7I2</accession>
<feature type="domain" description="PAC" evidence="13">
    <location>
        <begin position="210"/>
        <end position="262"/>
    </location>
</feature>
<dbReference type="PROSITE" id="PS50110">
    <property type="entry name" value="RESPONSE_REGULATORY"/>
    <property type="match status" value="2"/>
</dbReference>
<feature type="domain" description="Histidine kinase" evidence="10">
    <location>
        <begin position="275"/>
        <end position="497"/>
    </location>
</feature>
<dbReference type="Gene3D" id="3.30.450.20">
    <property type="entry name" value="PAS domain"/>
    <property type="match status" value="1"/>
</dbReference>
<dbReference type="SUPFAM" id="SSF55874">
    <property type="entry name" value="ATPase domain of HSP90 chaperone/DNA topoisomerase II/histidine kinase"/>
    <property type="match status" value="1"/>
</dbReference>
<dbReference type="SMART" id="SM00448">
    <property type="entry name" value="REC"/>
    <property type="match status" value="2"/>
</dbReference>
<reference evidence="15" key="1">
    <citation type="journal article" date="2023" name="Mar. Drugs">
        <title>Gemmata algarum, a Novel Planctomycete Isolated from an Algal Mat, Displays Antimicrobial Activity.</title>
        <authorList>
            <person name="Kumar G."/>
            <person name="Kallscheuer N."/>
            <person name="Kashif M."/>
            <person name="Ahamad S."/>
            <person name="Jagadeeshwari U."/>
            <person name="Pannikurungottu S."/>
            <person name="Haufschild T."/>
            <person name="Kabuu M."/>
            <person name="Sasikala C."/>
            <person name="Jogler C."/>
            <person name="Ramana C."/>
        </authorList>
    </citation>
    <scope>NUCLEOTIDE SEQUENCE [LARGE SCALE GENOMIC DNA]</scope>
    <source>
        <strain evidence="15">JC673</strain>
    </source>
</reference>
<proteinExistence type="predicted"/>
<dbReference type="Gene3D" id="3.30.565.10">
    <property type="entry name" value="Histidine kinase-like ATPase, C-terminal domain"/>
    <property type="match status" value="1"/>
</dbReference>
<evidence type="ECO:0000259" key="12">
    <source>
        <dbReference type="PROSITE" id="PS50112"/>
    </source>
</evidence>
<evidence type="ECO:0000313" key="15">
    <source>
        <dbReference type="Proteomes" id="UP001272242"/>
    </source>
</evidence>
<dbReference type="CDD" id="cd00130">
    <property type="entry name" value="PAS"/>
    <property type="match status" value="1"/>
</dbReference>
<sequence length="634" mass="67248">MSLASVLVVEDERIIALGIQKRLTSMGYAVAGLAASGAEALERVAALRPDLVLMDIRLEGDMDGIEAAARVRGQFDLPVVYLTANSDPETLRRAKVTEPFGYVLKPYEDRDLQTSLEMALYKHKMERRLRENERWLAATLGSIGDGVIATDEAGRVRFMNALAERLTGWPAAGAVGRPVTEVFPVAAERTREPVPNPAVEALSTGQPAAIAEGTVLIRPDGAALPIDDSAAPICAPDGRVSGAVLVFRDATERRRMEEHLRQAAKMEAVSRLAGGIAHDFNNIMTVIAGFSDLILSDALHPADARAHLLEVKAASERAAGLTRQILAFSRKQTLLTCALSLNTVLHDTAGMVRRLVGAHIEYVTEPDQRLGLVTADPTQLTQVVMNLVLNARDAMPGGGTLTARTALVRVGGGAPVPVPGLPPGEYAVLEMSDTGVGMSDEVRERIFEPFFTTKGPQNSGLGLSTVYGVIKQTGGDVAVESAPGRGATFRVFLPVTASAPEAVVTAGPDRGTETVLVVDDDPGVRRVVTLLLSQKGYAVLDAGSGAEALELLAAANRPIHLLLTDVVMPGMSGGVLAERVRALRPGARVLFVSGYSEDALVERGLAQATATLLAKPFTATSLTRAVREALDRRQ</sequence>
<evidence type="ECO:0000256" key="7">
    <source>
        <dbReference type="ARBA" id="ARBA00022840"/>
    </source>
</evidence>
<dbReference type="RefSeq" id="WP_320689734.1">
    <property type="nucleotide sequence ID" value="NZ_JAXBLV010000244.1"/>
</dbReference>
<dbReference type="PRINTS" id="PR00344">
    <property type="entry name" value="BCTRLSENSOR"/>
</dbReference>
<feature type="domain" description="Response regulatory" evidence="11">
    <location>
        <begin position="5"/>
        <end position="120"/>
    </location>
</feature>
<keyword evidence="8" id="KW-0902">Two-component regulatory system</keyword>
<dbReference type="SUPFAM" id="SSF52172">
    <property type="entry name" value="CheY-like"/>
    <property type="match status" value="2"/>
</dbReference>
<name>A0ABU5F7I2_9BACT</name>
<dbReference type="Pfam" id="PF02518">
    <property type="entry name" value="HATPase_c"/>
    <property type="match status" value="1"/>
</dbReference>